<dbReference type="PANTHER" id="PTHR19959">
    <property type="entry name" value="KINESIN LIGHT CHAIN"/>
    <property type="match status" value="1"/>
</dbReference>
<dbReference type="SUPFAM" id="SSF48452">
    <property type="entry name" value="TPR-like"/>
    <property type="match status" value="1"/>
</dbReference>
<accession>M5C7G4</accession>
<evidence type="ECO:0000313" key="2">
    <source>
        <dbReference type="Proteomes" id="UP000012065"/>
    </source>
</evidence>
<evidence type="ECO:0000313" key="1">
    <source>
        <dbReference type="EMBL" id="CCO35903.1"/>
    </source>
</evidence>
<name>M5C7G4_THACB</name>
<dbReference type="EMBL" id="CAOJ01015239">
    <property type="protein sequence ID" value="CCO35903.1"/>
    <property type="molecule type" value="Genomic_DNA"/>
</dbReference>
<proteinExistence type="predicted"/>
<dbReference type="Gene3D" id="1.25.40.10">
    <property type="entry name" value="Tetratricopeptide repeat domain"/>
    <property type="match status" value="3"/>
</dbReference>
<organism evidence="1 2">
    <name type="scientific">Thanatephorus cucumeris (strain AG1-IB / isolate 7/3/14)</name>
    <name type="common">Lettuce bottom rot fungus</name>
    <name type="synonym">Rhizoctonia solani</name>
    <dbReference type="NCBI Taxonomy" id="1108050"/>
    <lineage>
        <taxon>Eukaryota</taxon>
        <taxon>Fungi</taxon>
        <taxon>Dikarya</taxon>
        <taxon>Basidiomycota</taxon>
        <taxon>Agaricomycotina</taxon>
        <taxon>Agaricomycetes</taxon>
        <taxon>Cantharellales</taxon>
        <taxon>Ceratobasidiaceae</taxon>
        <taxon>Rhizoctonia</taxon>
        <taxon>Rhizoctonia solani AG-1</taxon>
    </lineage>
</organism>
<reference evidence="1 2" key="1">
    <citation type="journal article" date="2013" name="J. Biotechnol.">
        <title>Establishment and interpretation of the genome sequence of the phytopathogenic fungus Rhizoctonia solani AG1-IB isolate 7/3/14.</title>
        <authorList>
            <person name="Wibberg D.W."/>
            <person name="Jelonek L.J."/>
            <person name="Rupp O.R."/>
            <person name="Hennig M.H."/>
            <person name="Eikmeyer F.E."/>
            <person name="Goesmann A.G."/>
            <person name="Hartmann A.H."/>
            <person name="Borriss R.B."/>
            <person name="Grosch R.G."/>
            <person name="Puehler A.P."/>
            <person name="Schlueter A.S."/>
        </authorList>
    </citation>
    <scope>NUCLEOTIDE SEQUENCE [LARGE SCALE GENOMIC DNA]</scope>
    <source>
        <strain evidence="2">AG1-IB / isolate 7/3/14</strain>
    </source>
</reference>
<dbReference type="InterPro" id="IPR041078">
    <property type="entry name" value="Plavaka"/>
</dbReference>
<sequence length="1330" mass="150661">MWTANWWWRMQERLGDKGAATIAAIILASDQTNLSIICGGQKAYPVYATLGNVSKSIRRKQSKRATILLGYLPVEDFSDIKDSAERQRLKDELVHRSMEVLLEPLKTASIDGVGIWCADGQLRRVFPIVAAYMADWPEQNLMACSDTVDKCLMAMPKAEGLRHFSKGVSGIGPRQWTGRKSKDLVKQVLPIAVGKCSPEFTALVWSVIDFIHRAHSASMTDKDIDALQHSLDTLHELKEIMVDPIDGYYQNNKRWDKIAKLHMMEHYAHSIRELGTPDGYNTEGPENLHIIYAKEPWRASNKREPLPQMTKYLQRLDAIQIQRHYMDAYYEAELDPELDDQDEEDLAGCKEGLGEGETDIDCQQVDEEQVYSEADPSSVAYPNPRVNLAKTPTRRNVAGNELMEVYGARDLLTNTARYLAQTFQVQPGSLGLESYDKFDVWHRIYLYHQPLLFSPLERPRRDVVCATLPTSNAAYGFEIKGGVFDTALVLDSAVVERVDEGRSEHLGLRPLYELARKYLVMHLSGSLRAPSKKLRPVLVSVSIVTRSSDELLENCSLTSFSGFCRVDQERLHNLADSCRSRFRRFGELDDIEKAIEYASRALGLAPAAHPDLPIRLASIGASHEDRFKRLGILEDIEKAIDFCNRALVLTPEGHSNQPSRLADLGRSHTIRFQRLGELDDLNESTNYLVRALALTPSNHSDLSERYADLGKPYIYKYRRLGELRDLEKAMEYQIRALALTPNNLGASYSDRYIRLGSLHDLDKLIECQFRALVLAPEGHPNLHVINANVRSAYRSRYDCLGELDDLEKWITYIRYALTLTPKDHSDLSRRHADLGLSHRSRYLRLGDLADLDKALEHGSEAIALTPGSHPELPDRYSDLGLSYNDRYERWGDIHDLNQAIECDSLAFALTPRDHTDFPRRHSELGASYSARYRRLGELTDLEKANEHHLYALSNTPAGHPRLAERYNNVAASYGDRYKRLGELDDLQKETEYQANALALNPATHPDFPQRCANLGIAFADRYRRLGALSDLEKATHCHFDALTHTCDNHSDYHERHAALGLVYNYRYRKTDELADLEKAIEHNSGALTRTPDSHVVLSERHEALGMSYRDRYQRLGESADLEKAVEHDSHALTLTPDDHSQLSLRHFCWALSQHNQYQQTSEPSHLEGSLDSFHKACQPQLASAPCDKFGFASFWAKLVYQYNYPRCIEAFQTTIDLLPQFIWLGSTISQRYSDLSFAGSVVGRAVSAAVLSSEYSMALEWLERARCVVWNQILMLRSPLDDLAASHPELATQLQSAAQRLHHASSNFPGSGADLAITDATEHRHRLAKE</sequence>
<dbReference type="Proteomes" id="UP000012065">
    <property type="component" value="Unassembled WGS sequence"/>
</dbReference>
<dbReference type="Pfam" id="PF18759">
    <property type="entry name" value="Plavaka"/>
    <property type="match status" value="1"/>
</dbReference>
<comment type="caution">
    <text evidence="1">The sequence shown here is derived from an EMBL/GenBank/DDBJ whole genome shotgun (WGS) entry which is preliminary data.</text>
</comment>
<dbReference type="SUPFAM" id="SSF81901">
    <property type="entry name" value="HCP-like"/>
    <property type="match status" value="1"/>
</dbReference>
<gene>
    <name evidence="1" type="ORF">BN14_10024</name>
</gene>
<dbReference type="HOGENOM" id="CLU_259128_0_0_1"/>
<protein>
    <submittedName>
        <fullName evidence="1">Uncharacterized protein</fullName>
    </submittedName>
</protein>
<dbReference type="PANTHER" id="PTHR19959:SF119">
    <property type="entry name" value="FUNGAL LIPASE-LIKE DOMAIN-CONTAINING PROTEIN"/>
    <property type="match status" value="1"/>
</dbReference>
<dbReference type="InterPro" id="IPR011990">
    <property type="entry name" value="TPR-like_helical_dom_sf"/>
</dbReference>